<protein>
    <recommendedName>
        <fullName evidence="5">Retrotransposon gag domain-containing protein</fullName>
    </recommendedName>
</protein>
<feature type="non-terminal residue" evidence="3">
    <location>
        <position position="571"/>
    </location>
</feature>
<dbReference type="EMBL" id="QEAM01000974">
    <property type="protein sequence ID" value="TPX32392.1"/>
    <property type="molecule type" value="Genomic_DNA"/>
</dbReference>
<comment type="caution">
    <text evidence="3">The sequence shown here is derived from an EMBL/GenBank/DDBJ whole genome shotgun (WGS) entry which is preliminary data.</text>
</comment>
<dbReference type="VEuPathDB" id="FungiDB:SeMB42_g05575"/>
<dbReference type="SUPFAM" id="SSF56672">
    <property type="entry name" value="DNA/RNA polymerases"/>
    <property type="match status" value="1"/>
</dbReference>
<evidence type="ECO:0000256" key="2">
    <source>
        <dbReference type="SAM" id="MobiDB-lite"/>
    </source>
</evidence>
<reference evidence="3 4" key="1">
    <citation type="journal article" date="2019" name="Sci. Rep.">
        <title>Comparative genomics of chytrid fungi reveal insights into the obligate biotrophic and pathogenic lifestyle of Synchytrium endobioticum.</title>
        <authorList>
            <person name="van de Vossenberg B.T.L.H."/>
            <person name="Warris S."/>
            <person name="Nguyen H.D.T."/>
            <person name="van Gent-Pelzer M.P.E."/>
            <person name="Joly D.L."/>
            <person name="van de Geest H.C."/>
            <person name="Bonants P.J.M."/>
            <person name="Smith D.S."/>
            <person name="Levesque C.A."/>
            <person name="van der Lee T.A.J."/>
        </authorList>
    </citation>
    <scope>NUCLEOTIDE SEQUENCE [LARGE SCALE GENOMIC DNA]</scope>
    <source>
        <strain evidence="3 4">LEV6574</strain>
    </source>
</reference>
<dbReference type="PANTHER" id="PTHR15503">
    <property type="entry name" value="LDOC1 RELATED"/>
    <property type="match status" value="1"/>
</dbReference>
<dbReference type="PANTHER" id="PTHR15503:SF22">
    <property type="entry name" value="TRANSPOSON TY3-I GAG POLYPROTEIN"/>
    <property type="match status" value="1"/>
</dbReference>
<evidence type="ECO:0000313" key="4">
    <source>
        <dbReference type="Proteomes" id="UP000320475"/>
    </source>
</evidence>
<dbReference type="InterPro" id="IPR043502">
    <property type="entry name" value="DNA/RNA_pol_sf"/>
</dbReference>
<dbReference type="InterPro" id="IPR032567">
    <property type="entry name" value="RTL1-rel"/>
</dbReference>
<feature type="region of interest" description="Disordered" evidence="2">
    <location>
        <begin position="222"/>
        <end position="264"/>
    </location>
</feature>
<feature type="coiled-coil region" evidence="1">
    <location>
        <begin position="11"/>
        <end position="38"/>
    </location>
</feature>
<dbReference type="Proteomes" id="UP000320475">
    <property type="component" value="Unassembled WGS sequence"/>
</dbReference>
<keyword evidence="1" id="KW-0175">Coiled coil</keyword>
<dbReference type="InterPro" id="IPR021109">
    <property type="entry name" value="Peptidase_aspartic_dom_sf"/>
</dbReference>
<dbReference type="AlphaFoldDB" id="A0A507BY87"/>
<evidence type="ECO:0000313" key="3">
    <source>
        <dbReference type="EMBL" id="TPX32392.1"/>
    </source>
</evidence>
<accession>A0A507BY87</accession>
<dbReference type="Gene3D" id="2.40.70.10">
    <property type="entry name" value="Acid Proteases"/>
    <property type="match status" value="1"/>
</dbReference>
<dbReference type="CDD" id="cd00303">
    <property type="entry name" value="retropepsin_like"/>
    <property type="match status" value="1"/>
</dbReference>
<name>A0A507BY87_9FUNG</name>
<dbReference type="Gene3D" id="3.10.10.10">
    <property type="entry name" value="HIV Type 1 Reverse Transcriptase, subunit A, domain 1"/>
    <property type="match status" value="1"/>
</dbReference>
<gene>
    <name evidence="3" type="ORF">SeLEV6574_g08462</name>
</gene>
<evidence type="ECO:0000256" key="1">
    <source>
        <dbReference type="SAM" id="Coils"/>
    </source>
</evidence>
<proteinExistence type="predicted"/>
<dbReference type="OrthoDB" id="2445014at2759"/>
<organism evidence="3 4">
    <name type="scientific">Synchytrium endobioticum</name>
    <dbReference type="NCBI Taxonomy" id="286115"/>
    <lineage>
        <taxon>Eukaryota</taxon>
        <taxon>Fungi</taxon>
        <taxon>Fungi incertae sedis</taxon>
        <taxon>Chytridiomycota</taxon>
        <taxon>Chytridiomycota incertae sedis</taxon>
        <taxon>Chytridiomycetes</taxon>
        <taxon>Synchytriales</taxon>
        <taxon>Synchytriaceae</taxon>
        <taxon>Synchytrium</taxon>
    </lineage>
</organism>
<sequence length="571" mass="64166">MVTVAQVSAALDVERAKVAELELAVAAALQRIEAIESARVGPRTGGSTDKPKVRAPEVYDGKRDVNVLRLWIAAMKSYASGLDGQSIEQIKLANVPRPSTREEFEAQNLKELATFDEFLESLRLFFSPRNASRTLWNELDGCRQVGPVRSYIDKFDCIWLNLKMEVEPRVFPSEAELVRRFINNLKDQVRLEVERAEQEGKFRQLQEGTVLKAVQAHAQNWDEASYEANRGNSGGPSRDMKSRGRTQATMMDAKKRASSDVPTSAKKARDSKRCFICKSDEHLIAECPKNTNKEKFVKKKAKIELTMIDDPRGANLLKCIGTLSGAKVLVLFDPGASHDLVSQKILDASHNKHLKAKVKPLTVAMDCVGFDDFQERIDLIVAPLHHYDVILSKRWFETHRPDVDWVNNVIRVGMQNHYTIRATVNPSSRNDIDDGASNNIRLDVVSGRVMATYIGCGLRSYICHVRVSAENAPPSEVDGDLQTIREDLRQKHEGTLFHDGELPPGLPPSRHVEHAIDLVSTETAHRPPYRLSYEDLDELKKQLDYLLDRGLIRLSSSPLSRRPDLALVEPP</sequence>
<evidence type="ECO:0008006" key="5">
    <source>
        <dbReference type="Google" id="ProtNLM"/>
    </source>
</evidence>